<feature type="domain" description="Acyltransferase 3" evidence="9">
    <location>
        <begin position="49"/>
        <end position="384"/>
    </location>
</feature>
<feature type="transmembrane region" description="Helical" evidence="8">
    <location>
        <begin position="53"/>
        <end position="71"/>
    </location>
</feature>
<feature type="transmembrane region" description="Helical" evidence="8">
    <location>
        <begin position="261"/>
        <end position="279"/>
    </location>
</feature>
<accession>A0A1C5GE85</accession>
<feature type="transmembrane region" description="Helical" evidence="8">
    <location>
        <begin position="291"/>
        <end position="314"/>
    </location>
</feature>
<evidence type="ECO:0000256" key="3">
    <source>
        <dbReference type="ARBA" id="ARBA00022475"/>
    </source>
</evidence>
<comment type="subcellular location">
    <subcellularLocation>
        <location evidence="1">Cell membrane</location>
        <topology evidence="1">Multi-pass membrane protein</topology>
    </subcellularLocation>
</comment>
<organism evidence="10 11">
    <name type="scientific">Micromonospora echinofusca</name>
    <dbReference type="NCBI Taxonomy" id="47858"/>
    <lineage>
        <taxon>Bacteria</taxon>
        <taxon>Bacillati</taxon>
        <taxon>Actinomycetota</taxon>
        <taxon>Actinomycetes</taxon>
        <taxon>Micromonosporales</taxon>
        <taxon>Micromonosporaceae</taxon>
        <taxon>Micromonospora</taxon>
    </lineage>
</organism>
<comment type="similarity">
    <text evidence="2">Belongs to the acyltransferase 3 family.</text>
</comment>
<evidence type="ECO:0000256" key="7">
    <source>
        <dbReference type="SAM" id="MobiDB-lite"/>
    </source>
</evidence>
<evidence type="ECO:0000256" key="1">
    <source>
        <dbReference type="ARBA" id="ARBA00004651"/>
    </source>
</evidence>
<feature type="region of interest" description="Disordered" evidence="7">
    <location>
        <begin position="1"/>
        <end position="45"/>
    </location>
</feature>
<evidence type="ECO:0000256" key="5">
    <source>
        <dbReference type="ARBA" id="ARBA00022989"/>
    </source>
</evidence>
<keyword evidence="5 8" id="KW-1133">Transmembrane helix</keyword>
<dbReference type="RefSeq" id="WP_089001178.1">
    <property type="nucleotide sequence ID" value="NZ_JBFAAC010000008.1"/>
</dbReference>
<feature type="transmembrane region" description="Helical" evidence="8">
    <location>
        <begin position="168"/>
        <end position="188"/>
    </location>
</feature>
<feature type="transmembrane region" description="Helical" evidence="8">
    <location>
        <begin position="236"/>
        <end position="254"/>
    </location>
</feature>
<dbReference type="AlphaFoldDB" id="A0A1C5GE85"/>
<dbReference type="EMBL" id="LT607733">
    <property type="protein sequence ID" value="SCG17436.1"/>
    <property type="molecule type" value="Genomic_DNA"/>
</dbReference>
<keyword evidence="10" id="KW-0808">Transferase</keyword>
<sequence length="393" mass="42514">MTASHPVNVAPATGSGPAPSPAPHRPDAAAVTTEPGPQRPAGGPPPREYGLDALRVVAICGVVAIHVFGVIVGQDDLRGNLGWWVATAIDIGAIWTVPAFIMISGAFVLDPRAHRAGPAAFYRKRFTRILPAMIVWHVVYVVVVRMAMRGEEMSLTLLTRLLIDGKVFTALYFLWLIAGLYVLAPVLAPFLHAGGRHRALITAGVALGWTMVAYMIPGIALILGDSRPNILTSWNRWWPYVGFFIAGWALRRVVLNRLWTALALLGAGLLLAEAIWQFGVAPQHRLLQATFPVMATGTLVAAATLLIFMASVSIGSRVTWRPGVGRLVTRLSDASFGVFLIHLLVFEVFRQLIPDVEAGRSLEVIGLTYPAVLVISFAVSMLASRIPYVRAVF</sequence>
<gene>
    <name evidence="10" type="ORF">GA0070610_3747</name>
</gene>
<evidence type="ECO:0000256" key="8">
    <source>
        <dbReference type="SAM" id="Phobius"/>
    </source>
</evidence>
<keyword evidence="10" id="KW-0012">Acyltransferase</keyword>
<dbReference type="GO" id="GO:0005886">
    <property type="term" value="C:plasma membrane"/>
    <property type="evidence" value="ECO:0007669"/>
    <property type="project" value="UniProtKB-SubCell"/>
</dbReference>
<evidence type="ECO:0000313" key="10">
    <source>
        <dbReference type="EMBL" id="SCG17436.1"/>
    </source>
</evidence>
<feature type="transmembrane region" description="Helical" evidence="8">
    <location>
        <begin position="200"/>
        <end position="224"/>
    </location>
</feature>
<keyword evidence="6 8" id="KW-0472">Membrane</keyword>
<feature type="transmembrane region" description="Helical" evidence="8">
    <location>
        <begin position="365"/>
        <end position="383"/>
    </location>
</feature>
<keyword evidence="4 8" id="KW-0812">Transmembrane</keyword>
<feature type="transmembrane region" description="Helical" evidence="8">
    <location>
        <begin position="334"/>
        <end position="353"/>
    </location>
</feature>
<protein>
    <submittedName>
        <fullName evidence="10">Surface polysaccharide O-acyltransferase, integral membrane enzyme</fullName>
    </submittedName>
</protein>
<evidence type="ECO:0000259" key="9">
    <source>
        <dbReference type="Pfam" id="PF01757"/>
    </source>
</evidence>
<dbReference type="GeneID" id="95803475"/>
<dbReference type="PANTHER" id="PTHR40074">
    <property type="entry name" value="O-ACETYLTRANSFERASE WECH"/>
    <property type="match status" value="1"/>
</dbReference>
<reference evidence="10 11" key="1">
    <citation type="submission" date="2016-06" db="EMBL/GenBank/DDBJ databases">
        <authorList>
            <person name="Kjaerup R.B."/>
            <person name="Dalgaard T.S."/>
            <person name="Juul-Madsen H.R."/>
        </authorList>
    </citation>
    <scope>NUCLEOTIDE SEQUENCE [LARGE SCALE GENOMIC DNA]</scope>
    <source>
        <strain evidence="10 11">DSM 43913</strain>
    </source>
</reference>
<evidence type="ECO:0000313" key="11">
    <source>
        <dbReference type="Proteomes" id="UP000198251"/>
    </source>
</evidence>
<name>A0A1C5GE85_MICEH</name>
<proteinExistence type="inferred from homology"/>
<dbReference type="Pfam" id="PF01757">
    <property type="entry name" value="Acyl_transf_3"/>
    <property type="match status" value="1"/>
</dbReference>
<feature type="transmembrane region" description="Helical" evidence="8">
    <location>
        <begin position="129"/>
        <end position="148"/>
    </location>
</feature>
<dbReference type="GO" id="GO:0009246">
    <property type="term" value="P:enterobacterial common antigen biosynthetic process"/>
    <property type="evidence" value="ECO:0007669"/>
    <property type="project" value="TreeGrafter"/>
</dbReference>
<dbReference type="GO" id="GO:0016413">
    <property type="term" value="F:O-acetyltransferase activity"/>
    <property type="evidence" value="ECO:0007669"/>
    <property type="project" value="TreeGrafter"/>
</dbReference>
<feature type="transmembrane region" description="Helical" evidence="8">
    <location>
        <begin position="83"/>
        <end position="109"/>
    </location>
</feature>
<dbReference type="Proteomes" id="UP000198251">
    <property type="component" value="Chromosome I"/>
</dbReference>
<evidence type="ECO:0000256" key="6">
    <source>
        <dbReference type="ARBA" id="ARBA00023136"/>
    </source>
</evidence>
<dbReference type="PANTHER" id="PTHR40074:SF2">
    <property type="entry name" value="O-ACETYLTRANSFERASE WECH"/>
    <property type="match status" value="1"/>
</dbReference>
<keyword evidence="3" id="KW-1003">Cell membrane</keyword>
<evidence type="ECO:0000256" key="4">
    <source>
        <dbReference type="ARBA" id="ARBA00022692"/>
    </source>
</evidence>
<dbReference type="InterPro" id="IPR002656">
    <property type="entry name" value="Acyl_transf_3_dom"/>
</dbReference>
<keyword evidence="11" id="KW-1185">Reference proteome</keyword>
<evidence type="ECO:0000256" key="2">
    <source>
        <dbReference type="ARBA" id="ARBA00007400"/>
    </source>
</evidence>